<dbReference type="InterPro" id="IPR029479">
    <property type="entry name" value="Nitroreductase"/>
</dbReference>
<evidence type="ECO:0000256" key="1">
    <source>
        <dbReference type="ARBA" id="ARBA00002197"/>
    </source>
</evidence>
<evidence type="ECO:0000256" key="11">
    <source>
        <dbReference type="HAMAP-Rule" id="MF_00230"/>
    </source>
</evidence>
<dbReference type="InterPro" id="IPR000415">
    <property type="entry name" value="Nitroreductase-like"/>
</dbReference>
<gene>
    <name evidence="11" type="primary">cobT</name>
    <name evidence="13" type="ORF">EFBL_2345</name>
</gene>
<dbReference type="NCBIfam" id="TIGR03160">
    <property type="entry name" value="cobT_DBIPRT"/>
    <property type="match status" value="1"/>
</dbReference>
<evidence type="ECO:0000256" key="3">
    <source>
        <dbReference type="ARBA" id="ARBA00007110"/>
    </source>
</evidence>
<comment type="function">
    <text evidence="1 11">Catalyzes the synthesis of alpha-ribazole-5'-phosphate from nicotinate mononucleotide (NAMN) and 5,6-dimethylbenzimidazole (DMB).</text>
</comment>
<evidence type="ECO:0000256" key="9">
    <source>
        <dbReference type="ARBA" id="ARBA00030686"/>
    </source>
</evidence>
<comment type="catalytic activity">
    <reaction evidence="10 11">
        <text>5,6-dimethylbenzimidazole + nicotinate beta-D-ribonucleotide = alpha-ribazole 5'-phosphate + nicotinate + H(+)</text>
        <dbReference type="Rhea" id="RHEA:11196"/>
        <dbReference type="ChEBI" id="CHEBI:15378"/>
        <dbReference type="ChEBI" id="CHEBI:15890"/>
        <dbReference type="ChEBI" id="CHEBI:32544"/>
        <dbReference type="ChEBI" id="CHEBI:57502"/>
        <dbReference type="ChEBI" id="CHEBI:57918"/>
        <dbReference type="EC" id="2.4.2.21"/>
    </reaction>
</comment>
<reference evidence="14" key="1">
    <citation type="submission" date="2017-07" db="EMBL/GenBank/DDBJ databases">
        <title>Draft genome sequence of Effusibacillus lacus strain skLN1.</title>
        <authorList>
            <person name="Watanabe M."/>
            <person name="Kojima H."/>
            <person name="Fukui M."/>
        </authorList>
    </citation>
    <scope>NUCLEOTIDE SEQUENCE [LARGE SCALE GENOMIC DNA]</scope>
    <source>
        <strain evidence="14">skLN1</strain>
    </source>
</reference>
<feature type="domain" description="Nitroreductase" evidence="12">
    <location>
        <begin position="393"/>
        <end position="559"/>
    </location>
</feature>
<dbReference type="CDD" id="cd02439">
    <property type="entry name" value="DMB-PRT_CobT"/>
    <property type="match status" value="1"/>
</dbReference>
<proteinExistence type="inferred from homology"/>
<name>A0A292YQM2_9BACL</name>
<dbReference type="GO" id="GO:0009236">
    <property type="term" value="P:cobalamin biosynthetic process"/>
    <property type="evidence" value="ECO:0007669"/>
    <property type="project" value="UniProtKB-UniRule"/>
</dbReference>
<evidence type="ECO:0000313" key="13">
    <source>
        <dbReference type="EMBL" id="GAX90704.1"/>
    </source>
</evidence>
<dbReference type="InterPro" id="IPR023195">
    <property type="entry name" value="Nict_dMeBzImd_PRibTrfase_N"/>
</dbReference>
<dbReference type="EMBL" id="BDUF01000063">
    <property type="protein sequence ID" value="GAX90704.1"/>
    <property type="molecule type" value="Genomic_DNA"/>
</dbReference>
<sequence>MNRLLDTVASVSELNLLAQKAMEEHLNSLTKPVGSLGRLEELAIQLTGITGSLQPVVDPAVVIVMAADHGVAEEGVSAFPAEVTRQMVGNFISGGAAINVLARAAEASVQIVDIGVKGELRLPGLISRKIRSGTDNMAHAPAMSRSEAISAIEVGIDIAQDAVQKGAKLLALGEMGIGNTTASSALLAALGQVPVEEVVGLGTGITNFARQHKVDVIRRAIQLNQPNPADPLDVLAKVGGLEIAGLAGVVLGAAALRIPVLVDGFISAVAALVAVRLAPLSVHYLIASHESVEPGHSSVNKLLGLKALVNLNLRLGEGSGAAVALPIVRSAVRIAKEMATFREAGISGSIDGSVQGAVQTTDGSESTSLLSLSSIETRHEFDNAQKMGVYQAIYTRRDIRTFIRHPIEEEKLRRILNAAHHAPSVGFMQPWNFIVVRSEQVKQQLHEIVDREVQIAGQYFEGKRAELYPKLKVQGILDAPVTVCFTCDPTRDGSHVLGRNTIPETDVYSVVCAIENLWLAARAEGLGVGWVSFYKKQDVRRILNIPPHIDPVGLLSIGYTHQFHEQPVLETAGWGRRYELDELIFTDQWGNR</sequence>
<evidence type="ECO:0000256" key="2">
    <source>
        <dbReference type="ARBA" id="ARBA00005049"/>
    </source>
</evidence>
<dbReference type="InterPro" id="IPR036087">
    <property type="entry name" value="Nict_dMeBzImd_PRibTrfase_sf"/>
</dbReference>
<evidence type="ECO:0000256" key="10">
    <source>
        <dbReference type="ARBA" id="ARBA00047340"/>
    </source>
</evidence>
<protein>
    <recommendedName>
        <fullName evidence="5 11">Nicotinate-nucleotide--dimethylbenzimidazole phosphoribosyltransferase</fullName>
        <shortName evidence="11">NN:DBI PRT</shortName>
        <ecNumber evidence="4 11">2.4.2.21</ecNumber>
    </recommendedName>
    <alternativeName>
        <fullName evidence="9 11">N(1)-alpha-phosphoribosyltransferase</fullName>
    </alternativeName>
</protein>
<dbReference type="Pfam" id="PF00881">
    <property type="entry name" value="Nitroreductase"/>
    <property type="match status" value="1"/>
</dbReference>
<evidence type="ECO:0000259" key="12">
    <source>
        <dbReference type="Pfam" id="PF00881"/>
    </source>
</evidence>
<dbReference type="RefSeq" id="WP_341769650.1">
    <property type="nucleotide sequence ID" value="NZ_BDUF01000063.1"/>
</dbReference>
<comment type="similarity">
    <text evidence="3 11">Belongs to the CobT family.</text>
</comment>
<dbReference type="GO" id="GO:0016491">
    <property type="term" value="F:oxidoreductase activity"/>
    <property type="evidence" value="ECO:0007669"/>
    <property type="project" value="InterPro"/>
</dbReference>
<dbReference type="SUPFAM" id="SSF52733">
    <property type="entry name" value="Nicotinate mononucleotide:5,6-dimethylbenzimidazole phosphoribosyltransferase (CobT)"/>
    <property type="match status" value="1"/>
</dbReference>
<evidence type="ECO:0000256" key="4">
    <source>
        <dbReference type="ARBA" id="ARBA00011991"/>
    </source>
</evidence>
<dbReference type="Proteomes" id="UP000217785">
    <property type="component" value="Unassembled WGS sequence"/>
</dbReference>
<evidence type="ECO:0000256" key="7">
    <source>
        <dbReference type="ARBA" id="ARBA00022676"/>
    </source>
</evidence>
<dbReference type="EC" id="2.4.2.21" evidence="4 11"/>
<evidence type="ECO:0000313" key="14">
    <source>
        <dbReference type="Proteomes" id="UP000217785"/>
    </source>
</evidence>
<dbReference type="CDD" id="cd02145">
    <property type="entry name" value="BluB"/>
    <property type="match status" value="1"/>
</dbReference>
<dbReference type="InterPro" id="IPR012825">
    <property type="entry name" value="BluB"/>
</dbReference>
<keyword evidence="8 11" id="KW-0808">Transferase</keyword>
<keyword evidence="6 11" id="KW-0169">Cobalamin biosynthesis</keyword>
<keyword evidence="7 11" id="KW-0328">Glycosyltransferase</keyword>
<dbReference type="UniPathway" id="UPA00061">
    <property type="reaction ID" value="UER00516"/>
</dbReference>
<feature type="active site" description="Proton acceptor" evidence="11">
    <location>
        <position position="317"/>
    </location>
</feature>
<dbReference type="HAMAP" id="MF_00230">
    <property type="entry name" value="CobT"/>
    <property type="match status" value="1"/>
</dbReference>
<evidence type="ECO:0000256" key="6">
    <source>
        <dbReference type="ARBA" id="ARBA00022573"/>
    </source>
</evidence>
<dbReference type="InterPro" id="IPR017846">
    <property type="entry name" value="Nict_dMeBzImd_PRibTrfase_bact"/>
</dbReference>
<dbReference type="Gene3D" id="3.40.109.10">
    <property type="entry name" value="NADH Oxidase"/>
    <property type="match status" value="1"/>
</dbReference>
<dbReference type="Gene3D" id="1.10.1610.10">
    <property type="match status" value="1"/>
</dbReference>
<dbReference type="NCBIfam" id="TIGR02476">
    <property type="entry name" value="BluB"/>
    <property type="match status" value="1"/>
</dbReference>
<dbReference type="AlphaFoldDB" id="A0A292YQM2"/>
<comment type="caution">
    <text evidence="13">The sequence shown here is derived from an EMBL/GenBank/DDBJ whole genome shotgun (WGS) entry which is preliminary data.</text>
</comment>
<dbReference type="SUPFAM" id="SSF55469">
    <property type="entry name" value="FMN-dependent nitroreductase-like"/>
    <property type="match status" value="1"/>
</dbReference>
<dbReference type="Gene3D" id="3.40.50.10210">
    <property type="match status" value="1"/>
</dbReference>
<comment type="pathway">
    <text evidence="2 11">Nucleoside biosynthesis; alpha-ribazole biosynthesis; alpha-ribazole from 5,6-dimethylbenzimidazole: step 1/2.</text>
</comment>
<dbReference type="NCBIfam" id="NF000996">
    <property type="entry name" value="PRK00105.1"/>
    <property type="match status" value="1"/>
</dbReference>
<dbReference type="PANTHER" id="PTHR43463:SF1">
    <property type="entry name" value="NICOTINATE-NUCLEOTIDE--DIMETHYLBENZIMIDAZOLE PHOSPHORIBOSYLTRANSFERASE"/>
    <property type="match status" value="1"/>
</dbReference>
<dbReference type="InterPro" id="IPR003200">
    <property type="entry name" value="Nict_dMeBzImd_PRibTrfase"/>
</dbReference>
<organism evidence="13 14">
    <name type="scientific">Effusibacillus lacus</name>
    <dbReference type="NCBI Taxonomy" id="1348429"/>
    <lineage>
        <taxon>Bacteria</taxon>
        <taxon>Bacillati</taxon>
        <taxon>Bacillota</taxon>
        <taxon>Bacilli</taxon>
        <taxon>Bacillales</taxon>
        <taxon>Alicyclobacillaceae</taxon>
        <taxon>Effusibacillus</taxon>
    </lineage>
</organism>
<dbReference type="Pfam" id="PF02277">
    <property type="entry name" value="DBI_PRT"/>
    <property type="match status" value="1"/>
</dbReference>
<evidence type="ECO:0000256" key="5">
    <source>
        <dbReference type="ARBA" id="ARBA00015486"/>
    </source>
</evidence>
<dbReference type="GO" id="GO:0008939">
    <property type="term" value="F:nicotinate-nucleotide-dimethylbenzimidazole phosphoribosyltransferase activity"/>
    <property type="evidence" value="ECO:0007669"/>
    <property type="project" value="UniProtKB-UniRule"/>
</dbReference>
<dbReference type="PANTHER" id="PTHR43463">
    <property type="entry name" value="NICOTINATE-NUCLEOTIDE--DIMETHYLBENZIMIDAZOLE PHOSPHORIBOSYLTRANSFERASE"/>
    <property type="match status" value="1"/>
</dbReference>
<accession>A0A292YQM2</accession>
<keyword evidence="14" id="KW-1185">Reference proteome</keyword>
<evidence type="ECO:0000256" key="8">
    <source>
        <dbReference type="ARBA" id="ARBA00022679"/>
    </source>
</evidence>
<dbReference type="FunFam" id="3.40.50.10210:FF:000001">
    <property type="entry name" value="Nicotinate-nucleotide--dimethylbenzimidazole phosphoribosyltransferase"/>
    <property type="match status" value="1"/>
</dbReference>